<dbReference type="Proteomes" id="UP001500191">
    <property type="component" value="Unassembled WGS sequence"/>
</dbReference>
<name>A0ABN1BJ70_9DEIO</name>
<comment type="caution">
    <text evidence="1">The sequence shown here is derived from an EMBL/GenBank/DDBJ whole genome shotgun (WGS) entry which is preliminary data.</text>
</comment>
<sequence>MFVAVQVISIEWGKAARGGEMATRRVQAIGRFERSLPFPKPKTVAMIQRVGLSDWDGFEKAAERVSEYESLDSANPPELYFDLDHRGLQVQAHSPHPSGMEKPILLNLNETARFEWNGRIVYEETWRYSQTRVNVALTERPVQASLFQKPPTYEISNLSQLY</sequence>
<keyword evidence="2" id="KW-1185">Reference proteome</keyword>
<dbReference type="RefSeq" id="WP_343755160.1">
    <property type="nucleotide sequence ID" value="NZ_BAAADB010000003.1"/>
</dbReference>
<gene>
    <name evidence="1" type="ORF">GCM10008937_02350</name>
</gene>
<proteinExistence type="predicted"/>
<organism evidence="1 2">
    <name type="scientific">Deinococcus depolymerans</name>
    <dbReference type="NCBI Taxonomy" id="392408"/>
    <lineage>
        <taxon>Bacteria</taxon>
        <taxon>Thermotogati</taxon>
        <taxon>Deinococcota</taxon>
        <taxon>Deinococci</taxon>
        <taxon>Deinococcales</taxon>
        <taxon>Deinococcaceae</taxon>
        <taxon>Deinococcus</taxon>
    </lineage>
</organism>
<evidence type="ECO:0000313" key="2">
    <source>
        <dbReference type="Proteomes" id="UP001500191"/>
    </source>
</evidence>
<dbReference type="EMBL" id="BAAADB010000003">
    <property type="protein sequence ID" value="GAA0498721.1"/>
    <property type="molecule type" value="Genomic_DNA"/>
</dbReference>
<reference evidence="1 2" key="1">
    <citation type="journal article" date="2019" name="Int. J. Syst. Evol. Microbiol.">
        <title>The Global Catalogue of Microorganisms (GCM) 10K type strain sequencing project: providing services to taxonomists for standard genome sequencing and annotation.</title>
        <authorList>
            <consortium name="The Broad Institute Genomics Platform"/>
            <consortium name="The Broad Institute Genome Sequencing Center for Infectious Disease"/>
            <person name="Wu L."/>
            <person name="Ma J."/>
        </authorList>
    </citation>
    <scope>NUCLEOTIDE SEQUENCE [LARGE SCALE GENOMIC DNA]</scope>
    <source>
        <strain evidence="1 2">JCM 14368</strain>
    </source>
</reference>
<evidence type="ECO:0000313" key="1">
    <source>
        <dbReference type="EMBL" id="GAA0498721.1"/>
    </source>
</evidence>
<protein>
    <submittedName>
        <fullName evidence="1">Uncharacterized protein</fullName>
    </submittedName>
</protein>
<accession>A0ABN1BJ70</accession>